<keyword evidence="3" id="KW-1185">Reference proteome</keyword>
<name>A0A834R678_SARSC</name>
<dbReference type="OrthoDB" id="10508748at2759"/>
<dbReference type="InterPro" id="IPR016024">
    <property type="entry name" value="ARM-type_fold"/>
</dbReference>
<sequence>MGLIPTFKKFCKKFIFLAEKIRCEDGNQVFYHFSYIVSNLNSIKENLMIEFLLDYHHSISNEDETHYFISPKQFTNFFCGIVHYCPRIILNQLFESDDRKRFKAVLLLKSTISFFVSNNYSLNIIFNVCTKNSSEYSSLILNKFLDCFNDRKTTIRSLFIETSLVLLSCSSEIIDSKFKKRILWRVCDRCLYDPNLKIQSSVLDLIENIAHYKPVNIFYDVTFETLIKSSCSEIQDVRLLTQEKLASIYVDLLLHYPKEIYNLPNIGKLAGILQVRLNLIRNQVEKNAEKIHLENLMRLIHDFLVEKERNF</sequence>
<reference evidence="2" key="3">
    <citation type="submission" date="2022-06" db="UniProtKB">
        <authorList>
            <consortium name="EnsemblMetazoa"/>
        </authorList>
    </citation>
    <scope>IDENTIFICATION</scope>
</reference>
<reference evidence="1" key="2">
    <citation type="submission" date="2020-01" db="EMBL/GenBank/DDBJ databases">
        <authorList>
            <person name="Korhonen P.K.K."/>
            <person name="Guangxu M.G."/>
            <person name="Wang T.W."/>
            <person name="Stroehlein A.J.S."/>
            <person name="Young N.D."/>
            <person name="Ang C.-S.A."/>
            <person name="Fernando D.W.F."/>
            <person name="Lu H.L."/>
            <person name="Taylor S.T."/>
            <person name="Ehtesham M.E.M."/>
            <person name="Najaraj S.H.N."/>
            <person name="Harsha G.H.G."/>
            <person name="Madugundu A.M."/>
            <person name="Renuse S.R."/>
            <person name="Holt D.H."/>
            <person name="Pandey A.P."/>
            <person name="Papenfuss A.P."/>
            <person name="Gasser R.B.G."/>
            <person name="Fischer K.F."/>
        </authorList>
    </citation>
    <scope>NUCLEOTIDE SEQUENCE</scope>
    <source>
        <strain evidence="1">SSS_KF_BRIS2020</strain>
    </source>
</reference>
<accession>A0A834R678</accession>
<reference evidence="3" key="1">
    <citation type="journal article" date="2020" name="PLoS Negl. Trop. Dis.">
        <title>High-quality nuclear genome for Sarcoptes scabiei-A critical resource for a neglected parasite.</title>
        <authorList>
            <person name="Korhonen P.K."/>
            <person name="Gasser R.B."/>
            <person name="Ma G."/>
            <person name="Wang T."/>
            <person name="Stroehlein A.J."/>
            <person name="Young N.D."/>
            <person name="Ang C.S."/>
            <person name="Fernando D.D."/>
            <person name="Lu H.C."/>
            <person name="Taylor S."/>
            <person name="Reynolds S.L."/>
            <person name="Mofiz E."/>
            <person name="Najaraj S.H."/>
            <person name="Gowda H."/>
            <person name="Madugundu A."/>
            <person name="Renuse S."/>
            <person name="Holt D."/>
            <person name="Pandey A."/>
            <person name="Papenfuss A.T."/>
            <person name="Fischer K."/>
        </authorList>
    </citation>
    <scope>NUCLEOTIDE SEQUENCE [LARGE SCALE GENOMIC DNA]</scope>
</reference>
<dbReference type="SUPFAM" id="SSF48371">
    <property type="entry name" value="ARM repeat"/>
    <property type="match status" value="1"/>
</dbReference>
<dbReference type="InterPro" id="IPR011989">
    <property type="entry name" value="ARM-like"/>
</dbReference>
<protein>
    <submittedName>
        <fullName evidence="1 2">Uncharacterized protein</fullName>
    </submittedName>
</protein>
<dbReference type="Gene3D" id="1.25.10.10">
    <property type="entry name" value="Leucine-rich Repeat Variant"/>
    <property type="match status" value="1"/>
</dbReference>
<dbReference type="EnsemblMetazoa" id="SSS_3569s_mrna">
    <property type="protein sequence ID" value="KAF7490415.1"/>
    <property type="gene ID" value="SSS_3569"/>
</dbReference>
<proteinExistence type="predicted"/>
<gene>
    <name evidence="1" type="ORF">SSS_3569</name>
</gene>
<dbReference type="EMBL" id="WVUK01000062">
    <property type="protein sequence ID" value="KAF7490415.1"/>
    <property type="molecule type" value="Genomic_DNA"/>
</dbReference>
<evidence type="ECO:0000313" key="3">
    <source>
        <dbReference type="Proteomes" id="UP000070412"/>
    </source>
</evidence>
<evidence type="ECO:0000313" key="1">
    <source>
        <dbReference type="EMBL" id="KAF7490415.1"/>
    </source>
</evidence>
<dbReference type="Proteomes" id="UP000070412">
    <property type="component" value="Unassembled WGS sequence"/>
</dbReference>
<dbReference type="AlphaFoldDB" id="A0A834R678"/>
<evidence type="ECO:0000313" key="2">
    <source>
        <dbReference type="EnsemblMetazoa" id="KAF7490415.1"/>
    </source>
</evidence>
<organism evidence="1">
    <name type="scientific">Sarcoptes scabiei</name>
    <name type="common">Itch mite</name>
    <name type="synonym">Acarus scabiei</name>
    <dbReference type="NCBI Taxonomy" id="52283"/>
    <lineage>
        <taxon>Eukaryota</taxon>
        <taxon>Metazoa</taxon>
        <taxon>Ecdysozoa</taxon>
        <taxon>Arthropoda</taxon>
        <taxon>Chelicerata</taxon>
        <taxon>Arachnida</taxon>
        <taxon>Acari</taxon>
        <taxon>Acariformes</taxon>
        <taxon>Sarcoptiformes</taxon>
        <taxon>Astigmata</taxon>
        <taxon>Psoroptidia</taxon>
        <taxon>Sarcoptoidea</taxon>
        <taxon>Sarcoptidae</taxon>
        <taxon>Sarcoptinae</taxon>
        <taxon>Sarcoptes</taxon>
    </lineage>
</organism>